<name>A0A560JYN2_9BRAD</name>
<dbReference type="AlphaFoldDB" id="A0A560JYN2"/>
<dbReference type="EMBL" id="VITW01000004">
    <property type="protein sequence ID" value="TWB76127.1"/>
    <property type="molecule type" value="Genomic_DNA"/>
</dbReference>
<gene>
    <name evidence="1" type="ORF">FBZ95_104307</name>
</gene>
<dbReference type="Proteomes" id="UP000315914">
    <property type="component" value="Unassembled WGS sequence"/>
</dbReference>
<protein>
    <submittedName>
        <fullName evidence="1">Uncharacterized protein</fullName>
    </submittedName>
</protein>
<keyword evidence="2" id="KW-1185">Reference proteome</keyword>
<organism evidence="1 2">
    <name type="scientific">Bradyrhizobium sacchari</name>
    <dbReference type="NCBI Taxonomy" id="1399419"/>
    <lineage>
        <taxon>Bacteria</taxon>
        <taxon>Pseudomonadati</taxon>
        <taxon>Pseudomonadota</taxon>
        <taxon>Alphaproteobacteria</taxon>
        <taxon>Hyphomicrobiales</taxon>
        <taxon>Nitrobacteraceae</taxon>
        <taxon>Bradyrhizobium</taxon>
    </lineage>
</organism>
<sequence>MPVINLQASKGNSDRYSSRLPASVIVFGTDMTTAQRVKPEPLRSELKA</sequence>
<reference evidence="1 2" key="1">
    <citation type="submission" date="2019-06" db="EMBL/GenBank/DDBJ databases">
        <title>Genomic Encyclopedia of Type Strains, Phase IV (KMG-V): Genome sequencing to study the core and pangenomes of soil and plant-associated prokaryotes.</title>
        <authorList>
            <person name="Whitman W."/>
        </authorList>
    </citation>
    <scope>NUCLEOTIDE SEQUENCE [LARGE SCALE GENOMIC DNA]</scope>
    <source>
        <strain evidence="1 2">BR 10556</strain>
    </source>
</reference>
<evidence type="ECO:0000313" key="1">
    <source>
        <dbReference type="EMBL" id="TWB76127.1"/>
    </source>
</evidence>
<accession>A0A560JYN2</accession>
<proteinExistence type="predicted"/>
<comment type="caution">
    <text evidence="1">The sequence shown here is derived from an EMBL/GenBank/DDBJ whole genome shotgun (WGS) entry which is preliminary data.</text>
</comment>
<evidence type="ECO:0000313" key="2">
    <source>
        <dbReference type="Proteomes" id="UP000315914"/>
    </source>
</evidence>